<name>A0A1I6GQZ4_9RHOB</name>
<evidence type="ECO:0000313" key="2">
    <source>
        <dbReference type="EMBL" id="SFR44608.1"/>
    </source>
</evidence>
<reference evidence="3" key="1">
    <citation type="submission" date="2016-10" db="EMBL/GenBank/DDBJ databases">
        <authorList>
            <person name="Varghese N."/>
            <person name="Submissions S."/>
        </authorList>
    </citation>
    <scope>NUCLEOTIDE SEQUENCE [LARGE SCALE GENOMIC DNA]</scope>
    <source>
        <strain evidence="3">DSM 26879</strain>
    </source>
</reference>
<dbReference type="EMBL" id="FOYP01000001">
    <property type="protein sequence ID" value="SFR44608.1"/>
    <property type="molecule type" value="Genomic_DNA"/>
</dbReference>
<dbReference type="RefSeq" id="WP_165615027.1">
    <property type="nucleotide sequence ID" value="NZ_FOYP01000001.1"/>
</dbReference>
<organism evidence="2 3">
    <name type="scientific">Yoonia tamlensis</name>
    <dbReference type="NCBI Taxonomy" id="390270"/>
    <lineage>
        <taxon>Bacteria</taxon>
        <taxon>Pseudomonadati</taxon>
        <taxon>Pseudomonadota</taxon>
        <taxon>Alphaproteobacteria</taxon>
        <taxon>Rhodobacterales</taxon>
        <taxon>Paracoccaceae</taxon>
        <taxon>Yoonia</taxon>
    </lineage>
</organism>
<proteinExistence type="predicted"/>
<dbReference type="Proteomes" id="UP000199478">
    <property type="component" value="Unassembled WGS sequence"/>
</dbReference>
<feature type="signal peptide" evidence="1">
    <location>
        <begin position="1"/>
        <end position="19"/>
    </location>
</feature>
<dbReference type="STRING" id="390270.SAMN04488005_2050"/>
<protein>
    <submittedName>
        <fullName evidence="2">Exopolysaccharide biosynthesis protein YbjH</fullName>
    </submittedName>
</protein>
<keyword evidence="3" id="KW-1185">Reference proteome</keyword>
<accession>A0A1I6GQZ4</accession>
<dbReference type="Pfam" id="PF06082">
    <property type="entry name" value="YjbH"/>
    <property type="match status" value="2"/>
</dbReference>
<sequence>MRYLFVCVIALFWPVAAQAQHYNSYGLPGLIDMPVASSAPDAELAFTLSHFAGQTRGSATFQLSNRLSASLGYARLRNLADADGRVYPEIFDRSFGLHYRLFDETKNRPAIAIGVNDLVGTGVYAGEYVVATKTLSPHFSATLGLGWGRLASYGGTALPLGDRPTSDIGEGGTIAGNALFRGDAALFGGVHYQLRDDIALIAEYSSDGYRAENGRAFTHRSPVNVGLSYQPRNGLALAAYYQYGSEIGLHAHYRLDPKSVAAPPVPPPEPAPRMRAIDWELKPYILPNLFDPDAPLRADFGIASTAAWQISPRVTLSGSLRQRIAGNLHQTTRESDSHLPHVRSDFALYGREGDLDINRLTLTWRGQPLPHISTRITAGLLEEMYAGLSAEMLWQKPDAPFAVGVEINALQQRGFHSDFRLRDYQVISGHGSLYWDAGAGRHVQLDVGRYLAGDWGATLTLARHFESGWSLGAFATLTDVPFSQFGEGSFDKGIIFTIPLGNGRALSQTIRPVTRDGGARVYIDDRLYVIARASP</sequence>
<dbReference type="AlphaFoldDB" id="A0A1I6GQZ4"/>
<dbReference type="InterPro" id="IPR010344">
    <property type="entry name" value="YbjH"/>
</dbReference>
<feature type="chain" id="PRO_5011647964" evidence="1">
    <location>
        <begin position="20"/>
        <end position="535"/>
    </location>
</feature>
<evidence type="ECO:0000256" key="1">
    <source>
        <dbReference type="SAM" id="SignalP"/>
    </source>
</evidence>
<gene>
    <name evidence="2" type="ORF">SAMN04488005_2050</name>
</gene>
<keyword evidence="1" id="KW-0732">Signal</keyword>
<evidence type="ECO:0000313" key="3">
    <source>
        <dbReference type="Proteomes" id="UP000199478"/>
    </source>
</evidence>